<comment type="similarity">
    <text evidence="1 2">Belongs to the phD/YefM antitoxin family.</text>
</comment>
<keyword evidence="4" id="KW-1185">Reference proteome</keyword>
<sequence length="63" mass="6948">MANIRPVTDLQRKFGEVAQFAETTKEPIYLTKRGSKYLVLIDADEFDRIQATAEASGNGGADE</sequence>
<reference evidence="3 4" key="1">
    <citation type="submission" date="2024-04" db="EMBL/GenBank/DDBJ databases">
        <title>Human intestinal bacterial collection.</title>
        <authorList>
            <person name="Pauvert C."/>
            <person name="Hitch T.C.A."/>
            <person name="Clavel T."/>
        </authorList>
    </citation>
    <scope>NUCLEOTIDE SEQUENCE [LARGE SCALE GENOMIC DNA]</scope>
    <source>
        <strain evidence="3 4">CLA-KB-H42</strain>
    </source>
</reference>
<accession>A0ABV1JEC7</accession>
<dbReference type="Proteomes" id="UP001487305">
    <property type="component" value="Unassembled WGS sequence"/>
</dbReference>
<evidence type="ECO:0000256" key="2">
    <source>
        <dbReference type="RuleBase" id="RU362080"/>
    </source>
</evidence>
<name>A0ABV1JEC7_9ACTN</name>
<evidence type="ECO:0000313" key="4">
    <source>
        <dbReference type="Proteomes" id="UP001487305"/>
    </source>
</evidence>
<dbReference type="InterPro" id="IPR006442">
    <property type="entry name" value="Antitoxin_Phd/YefM"/>
</dbReference>
<gene>
    <name evidence="3" type="ORF">AAA083_10630</name>
</gene>
<evidence type="ECO:0000313" key="3">
    <source>
        <dbReference type="EMBL" id="MEQ3363430.1"/>
    </source>
</evidence>
<dbReference type="SUPFAM" id="SSF143120">
    <property type="entry name" value="YefM-like"/>
    <property type="match status" value="1"/>
</dbReference>
<organism evidence="3 4">
    <name type="scientific">Raoultibacter massiliensis</name>
    <dbReference type="NCBI Taxonomy" id="1852371"/>
    <lineage>
        <taxon>Bacteria</taxon>
        <taxon>Bacillati</taxon>
        <taxon>Actinomycetota</taxon>
        <taxon>Coriobacteriia</taxon>
        <taxon>Eggerthellales</taxon>
        <taxon>Eggerthellaceae</taxon>
        <taxon>Raoultibacter</taxon>
    </lineage>
</organism>
<dbReference type="NCBIfam" id="TIGR01552">
    <property type="entry name" value="phd_fam"/>
    <property type="match status" value="1"/>
</dbReference>
<dbReference type="Pfam" id="PF02604">
    <property type="entry name" value="PhdYeFM_antitox"/>
    <property type="match status" value="1"/>
</dbReference>
<protein>
    <recommendedName>
        <fullName evidence="2">Antitoxin</fullName>
    </recommendedName>
</protein>
<dbReference type="Gene3D" id="3.40.1620.10">
    <property type="entry name" value="YefM-like domain"/>
    <property type="match status" value="1"/>
</dbReference>
<proteinExistence type="inferred from homology"/>
<dbReference type="EMBL" id="JBBNOP010000008">
    <property type="protein sequence ID" value="MEQ3363430.1"/>
    <property type="molecule type" value="Genomic_DNA"/>
</dbReference>
<dbReference type="InterPro" id="IPR036165">
    <property type="entry name" value="YefM-like_sf"/>
</dbReference>
<evidence type="ECO:0000256" key="1">
    <source>
        <dbReference type="ARBA" id="ARBA00009981"/>
    </source>
</evidence>
<comment type="function">
    <text evidence="2">Antitoxin component of a type II toxin-antitoxin (TA) system.</text>
</comment>
<dbReference type="RefSeq" id="WP_349227669.1">
    <property type="nucleotide sequence ID" value="NZ_JBBNOP010000008.1"/>
</dbReference>
<comment type="caution">
    <text evidence="3">The sequence shown here is derived from an EMBL/GenBank/DDBJ whole genome shotgun (WGS) entry which is preliminary data.</text>
</comment>